<dbReference type="InterPro" id="IPR054472">
    <property type="entry name" value="WHD"/>
</dbReference>
<dbReference type="Pfam" id="PF00004">
    <property type="entry name" value="AAA"/>
    <property type="match status" value="1"/>
</dbReference>
<dbReference type="InterPro" id="IPR003593">
    <property type="entry name" value="AAA+_ATPase"/>
</dbReference>
<reference evidence="7" key="1">
    <citation type="journal article" date="2019" name="Int. J. Syst. Evol. Microbiol.">
        <title>The Global Catalogue of Microorganisms (GCM) 10K type strain sequencing project: providing services to taxonomists for standard genome sequencing and annotation.</title>
        <authorList>
            <consortium name="The Broad Institute Genomics Platform"/>
            <consortium name="The Broad Institute Genome Sequencing Center for Infectious Disease"/>
            <person name="Wu L."/>
            <person name="Ma J."/>
        </authorList>
    </citation>
    <scope>NUCLEOTIDE SEQUENCE [LARGE SCALE GENOMIC DNA]</scope>
    <source>
        <strain evidence="7">JCM 4586</strain>
    </source>
</reference>
<dbReference type="Pfam" id="PF22977">
    <property type="entry name" value="WHD"/>
    <property type="match status" value="1"/>
</dbReference>
<dbReference type="Proteomes" id="UP000659223">
    <property type="component" value="Unassembled WGS sequence"/>
</dbReference>
<dbReference type="InterPro" id="IPR027417">
    <property type="entry name" value="P-loop_NTPase"/>
</dbReference>
<dbReference type="InterPro" id="IPR003959">
    <property type="entry name" value="ATPase_AAA_core"/>
</dbReference>
<feature type="compositionally biased region" description="Low complexity" evidence="4">
    <location>
        <begin position="9"/>
        <end position="30"/>
    </location>
</feature>
<keyword evidence="2" id="KW-0547">Nucleotide-binding</keyword>
<keyword evidence="7" id="KW-1185">Reference proteome</keyword>
<organism evidence="6 7">
    <name type="scientific">Streptomyces hiroshimensis</name>
    <dbReference type="NCBI Taxonomy" id="66424"/>
    <lineage>
        <taxon>Bacteria</taxon>
        <taxon>Bacillati</taxon>
        <taxon>Actinomycetota</taxon>
        <taxon>Actinomycetes</taxon>
        <taxon>Kitasatosporales</taxon>
        <taxon>Streptomycetaceae</taxon>
        <taxon>Streptomyces</taxon>
    </lineage>
</organism>
<dbReference type="RefSeq" id="WP_190025131.1">
    <property type="nucleotide sequence ID" value="NZ_BMUT01000018.1"/>
</dbReference>
<name>A0ABQ2ZBK9_9ACTN</name>
<accession>A0ABQ2ZBK9</accession>
<feature type="compositionally biased region" description="Gly residues" evidence="4">
    <location>
        <begin position="222"/>
        <end position="232"/>
    </location>
</feature>
<evidence type="ECO:0000256" key="4">
    <source>
        <dbReference type="SAM" id="MobiDB-lite"/>
    </source>
</evidence>
<dbReference type="CDD" id="cd19481">
    <property type="entry name" value="RecA-like_protease"/>
    <property type="match status" value="1"/>
</dbReference>
<dbReference type="SMART" id="SM00382">
    <property type="entry name" value="AAA"/>
    <property type="match status" value="1"/>
</dbReference>
<dbReference type="Gene3D" id="3.40.50.300">
    <property type="entry name" value="P-loop containing nucleotide triphosphate hydrolases"/>
    <property type="match status" value="1"/>
</dbReference>
<feature type="region of interest" description="Disordered" evidence="4">
    <location>
        <begin position="211"/>
        <end position="236"/>
    </location>
</feature>
<comment type="similarity">
    <text evidence="1">Belongs to the AAA ATPase family.</text>
</comment>
<feature type="domain" description="AAA+ ATPase" evidence="5">
    <location>
        <begin position="485"/>
        <end position="617"/>
    </location>
</feature>
<gene>
    <name evidence="6" type="ORF">GCM10010324_62630</name>
</gene>
<sequence>MTSVKADRAAGPGSGPADAATPADAGTHAAPETWDDVNERYLEAGLAWLRLLLRARAAGTPPGAASQAPVTDRQLASAAAAVERAAAADPPPALVSLGGLLGLSAFERNTLLLCAAPELDPAFAELCAAVQGDPGLSCATFALALSVLPEPAWDVLSPYRGLRYWRLVEVERAAGRALVTSPLSADERIVNHLKGLDYLDDRLESLVTLLRPAPGSPEVPGPGSGSGPGPGSGHPAVAEIVGHWQQAPAWSGGRVPVVQLLGPDRETKRAVAVEAAAAAGLLLYGLPAGLLPGAAAELDTVARLWQRESRLLPLALWLDADDEVSADGEARAAGEAAGRLGRFLDRVGGPCLVATGETRSGVPAPTAVVEVVPPPAVEQAAAWRTLLPPADADRLAGQFALDLPSIHEIAAAAGGDPDAAWRDCLVRTRPRLGGLAQRLEPGVGWDDIVLPAREEELLRQIAAQVAQRDTVYRNWGFGQRTSRGLGISALFTGPSGTGKTMAAEVLARHLRLDLFRVDLSAAVSKYIGETEKNLRRLFDAAEPGGTILFFDEADALFGKRSEVKDSHDRYANIEVGYLLQRMESYRGLAILATNQRRALDTAFLRRLRFIVPFDFPGPAERRRMWERAFPDAAPVDALDTGRLAELPLSGGMIRNIALNAAFTAASAGTPIGMPAVLAAARAELRKADMPLPEADFSWDGRPEVTP</sequence>
<dbReference type="PANTHER" id="PTHR23073">
    <property type="entry name" value="26S PROTEASOME REGULATORY SUBUNIT"/>
    <property type="match status" value="1"/>
</dbReference>
<dbReference type="EMBL" id="BMUT01000018">
    <property type="protein sequence ID" value="GGY07227.1"/>
    <property type="molecule type" value="Genomic_DNA"/>
</dbReference>
<dbReference type="InterPro" id="IPR050221">
    <property type="entry name" value="26S_Proteasome_ATPase"/>
</dbReference>
<feature type="region of interest" description="Disordered" evidence="4">
    <location>
        <begin position="1"/>
        <end position="30"/>
    </location>
</feature>
<comment type="caution">
    <text evidence="6">The sequence shown here is derived from an EMBL/GenBank/DDBJ whole genome shotgun (WGS) entry which is preliminary data.</text>
</comment>
<evidence type="ECO:0000256" key="1">
    <source>
        <dbReference type="ARBA" id="ARBA00006914"/>
    </source>
</evidence>
<evidence type="ECO:0000256" key="2">
    <source>
        <dbReference type="ARBA" id="ARBA00022741"/>
    </source>
</evidence>
<evidence type="ECO:0000256" key="3">
    <source>
        <dbReference type="ARBA" id="ARBA00022840"/>
    </source>
</evidence>
<protein>
    <submittedName>
        <fullName evidence="6">ATPase</fullName>
    </submittedName>
</protein>
<evidence type="ECO:0000313" key="7">
    <source>
        <dbReference type="Proteomes" id="UP000659223"/>
    </source>
</evidence>
<keyword evidence="3" id="KW-0067">ATP-binding</keyword>
<proteinExistence type="inferred from homology"/>
<dbReference type="SUPFAM" id="SSF52540">
    <property type="entry name" value="P-loop containing nucleoside triphosphate hydrolases"/>
    <property type="match status" value="1"/>
</dbReference>
<evidence type="ECO:0000259" key="5">
    <source>
        <dbReference type="SMART" id="SM00382"/>
    </source>
</evidence>
<evidence type="ECO:0000313" key="6">
    <source>
        <dbReference type="EMBL" id="GGY07227.1"/>
    </source>
</evidence>